<dbReference type="Gene3D" id="3.10.450.50">
    <property type="match status" value="1"/>
</dbReference>
<gene>
    <name evidence="5" type="ORF">PV06_10831</name>
</gene>
<dbReference type="EMBL" id="KN847347">
    <property type="protein sequence ID" value="KIW36927.1"/>
    <property type="molecule type" value="Genomic_DNA"/>
</dbReference>
<comment type="similarity">
    <text evidence="1">Belongs to the NmrA-type oxidoreductase family.</text>
</comment>
<reference evidence="5 6" key="1">
    <citation type="submission" date="2015-01" db="EMBL/GenBank/DDBJ databases">
        <title>The Genome Sequence of Exophiala oligosperma CBS72588.</title>
        <authorList>
            <consortium name="The Broad Institute Genomics Platform"/>
            <person name="Cuomo C."/>
            <person name="de Hoog S."/>
            <person name="Gorbushina A."/>
            <person name="Stielow B."/>
            <person name="Teixiera M."/>
            <person name="Abouelleil A."/>
            <person name="Chapman S.B."/>
            <person name="Priest M."/>
            <person name="Young S.K."/>
            <person name="Wortman J."/>
            <person name="Nusbaum C."/>
            <person name="Birren B."/>
        </authorList>
    </citation>
    <scope>NUCLEOTIDE SEQUENCE [LARGE SCALE GENOMIC DNA]</scope>
    <source>
        <strain evidence="5 6">CBS 72588</strain>
    </source>
</reference>
<evidence type="ECO:0000259" key="4">
    <source>
        <dbReference type="Pfam" id="PF13474"/>
    </source>
</evidence>
<dbReference type="InterPro" id="IPR032710">
    <property type="entry name" value="NTF2-like_dom_sf"/>
</dbReference>
<dbReference type="OrthoDB" id="3358371at2759"/>
<evidence type="ECO:0000313" key="5">
    <source>
        <dbReference type="EMBL" id="KIW36927.1"/>
    </source>
</evidence>
<keyword evidence="2" id="KW-0521">NADP</keyword>
<dbReference type="SUPFAM" id="SSF54427">
    <property type="entry name" value="NTF2-like"/>
    <property type="match status" value="1"/>
</dbReference>
<evidence type="ECO:0000313" key="6">
    <source>
        <dbReference type="Proteomes" id="UP000053342"/>
    </source>
</evidence>
<dbReference type="SUPFAM" id="SSF51735">
    <property type="entry name" value="NAD(P)-binding Rossmann-fold domains"/>
    <property type="match status" value="1"/>
</dbReference>
<evidence type="ECO:0000256" key="1">
    <source>
        <dbReference type="ARBA" id="ARBA00006328"/>
    </source>
</evidence>
<feature type="domain" description="SnoaL-like" evidence="4">
    <location>
        <begin position="349"/>
        <end position="411"/>
    </location>
</feature>
<evidence type="ECO:0000259" key="3">
    <source>
        <dbReference type="Pfam" id="PF05368"/>
    </source>
</evidence>
<accession>A0A0D2BHM4</accession>
<dbReference type="HOGENOM" id="CLU_633174_0_0_1"/>
<dbReference type="InterPro" id="IPR037401">
    <property type="entry name" value="SnoaL-like"/>
</dbReference>
<dbReference type="PANTHER" id="PTHR42748">
    <property type="entry name" value="NITROGEN METABOLITE REPRESSION PROTEIN NMRA FAMILY MEMBER"/>
    <property type="match status" value="1"/>
</dbReference>
<dbReference type="GO" id="GO:0005634">
    <property type="term" value="C:nucleus"/>
    <property type="evidence" value="ECO:0007669"/>
    <property type="project" value="TreeGrafter"/>
</dbReference>
<feature type="domain" description="NmrA-like" evidence="3">
    <location>
        <begin position="2"/>
        <end position="232"/>
    </location>
</feature>
<dbReference type="InterPro" id="IPR051164">
    <property type="entry name" value="NmrA-like_oxidored"/>
</dbReference>
<dbReference type="Gene3D" id="3.40.50.720">
    <property type="entry name" value="NAD(P)-binding Rossmann-like Domain"/>
    <property type="match status" value="1"/>
</dbReference>
<dbReference type="AlphaFoldDB" id="A0A0D2BHM4"/>
<dbReference type="Gene3D" id="3.90.25.10">
    <property type="entry name" value="UDP-galactose 4-epimerase, domain 1"/>
    <property type="match status" value="1"/>
</dbReference>
<name>A0A0D2BHM4_9EURO</name>
<sequence>MVEADLNDPESLDLAFKGATVIYGVTDFWRPLSDPELTKNVNPGQCLSKWAYEYELQQGKNIFDAAAKVSGLERLIFSTIADVAEHSEGKYTRAYHADSKAHAEQYGRRKYPQLWNKTNTIQIGVYLSNFAELSTEMPKKQADGSFSFINQFTAETGLPFIAADEDTGPLVKSLLGEPAGTKLMGYRAWMTFGDFVKTWSRVLDVQAQVVTLPIEEILKGTPGDLEPDVREMLAQGMANMTEFGYKLREDPELMQPSATSLTTVKDLHDKLEMPPSKFHDSELATEEQEILEHYKEWIRFNHTDFGNKERAKSFYDIPETRFFDLMKQIPRRGFGPHYDSIDVYYDDSHLAIKDMEITAVSKDFGYVTTIQRYWGTGTDGKEFSFTFRMTSLLRKIDGQWKWIHEHVSFPVDLENGKGDLTCGTGTAGKPDMQ</sequence>
<evidence type="ECO:0000256" key="2">
    <source>
        <dbReference type="ARBA" id="ARBA00022857"/>
    </source>
</evidence>
<proteinExistence type="inferred from homology"/>
<protein>
    <recommendedName>
        <fullName evidence="7">SnoaL-like domain-containing protein</fullName>
    </recommendedName>
</protein>
<dbReference type="RefSeq" id="XP_016257143.1">
    <property type="nucleotide sequence ID" value="XM_016412418.1"/>
</dbReference>
<dbReference type="Pfam" id="PF13474">
    <property type="entry name" value="SnoaL_3"/>
    <property type="match status" value="1"/>
</dbReference>
<dbReference type="InterPro" id="IPR008030">
    <property type="entry name" value="NmrA-like"/>
</dbReference>
<dbReference type="STRING" id="215243.A0A0D2BHM4"/>
<dbReference type="VEuPathDB" id="FungiDB:PV06_10831"/>
<dbReference type="Pfam" id="PF05368">
    <property type="entry name" value="NmrA"/>
    <property type="match status" value="1"/>
</dbReference>
<organism evidence="5 6">
    <name type="scientific">Exophiala oligosperma</name>
    <dbReference type="NCBI Taxonomy" id="215243"/>
    <lineage>
        <taxon>Eukaryota</taxon>
        <taxon>Fungi</taxon>
        <taxon>Dikarya</taxon>
        <taxon>Ascomycota</taxon>
        <taxon>Pezizomycotina</taxon>
        <taxon>Eurotiomycetes</taxon>
        <taxon>Chaetothyriomycetidae</taxon>
        <taxon>Chaetothyriales</taxon>
        <taxon>Herpotrichiellaceae</taxon>
        <taxon>Exophiala</taxon>
    </lineage>
</organism>
<dbReference type="PANTHER" id="PTHR42748:SF26">
    <property type="entry name" value="NMRA-LIKE DOMAIN-CONTAINING PROTEIN"/>
    <property type="match status" value="1"/>
</dbReference>
<dbReference type="Proteomes" id="UP000053342">
    <property type="component" value="Unassembled WGS sequence"/>
</dbReference>
<evidence type="ECO:0008006" key="7">
    <source>
        <dbReference type="Google" id="ProtNLM"/>
    </source>
</evidence>
<dbReference type="InterPro" id="IPR036291">
    <property type="entry name" value="NAD(P)-bd_dom_sf"/>
</dbReference>
<keyword evidence="6" id="KW-1185">Reference proteome</keyword>
<dbReference type="GeneID" id="27362905"/>